<dbReference type="PANTHER" id="PTHR11702">
    <property type="entry name" value="DEVELOPMENTALLY REGULATED GTP-BINDING PROTEIN-RELATED"/>
    <property type="match status" value="1"/>
</dbReference>
<dbReference type="InterPro" id="IPR031167">
    <property type="entry name" value="G_OBG"/>
</dbReference>
<feature type="domain" description="OBG-type G" evidence="10">
    <location>
        <begin position="160"/>
        <end position="333"/>
    </location>
</feature>
<accession>A0A1H3HJ64</accession>
<feature type="compositionally biased region" description="Acidic residues" evidence="9">
    <location>
        <begin position="376"/>
        <end position="393"/>
    </location>
</feature>
<feature type="binding site" evidence="8">
    <location>
        <begin position="166"/>
        <end position="173"/>
    </location>
    <ligand>
        <name>GTP</name>
        <dbReference type="ChEBI" id="CHEBI:37565"/>
    </ligand>
</feature>
<evidence type="ECO:0000256" key="8">
    <source>
        <dbReference type="HAMAP-Rule" id="MF_01454"/>
    </source>
</evidence>
<reference evidence="12 13" key="1">
    <citation type="submission" date="2016-10" db="EMBL/GenBank/DDBJ databases">
        <authorList>
            <person name="de Groot N.N."/>
        </authorList>
    </citation>
    <scope>NUCLEOTIDE SEQUENCE [LARGE SCALE GENOMIC DNA]</scope>
    <source>
        <strain evidence="12 13">DSM 19219</strain>
    </source>
</reference>
<evidence type="ECO:0000256" key="5">
    <source>
        <dbReference type="ARBA" id="ARBA00022801"/>
    </source>
</evidence>
<dbReference type="Gene3D" id="2.70.210.12">
    <property type="entry name" value="GTP1/OBG domain"/>
    <property type="match status" value="1"/>
</dbReference>
<dbReference type="AlphaFoldDB" id="A0A1H3HJ64"/>
<feature type="binding site" evidence="8">
    <location>
        <begin position="314"/>
        <end position="316"/>
    </location>
    <ligand>
        <name>GTP</name>
        <dbReference type="ChEBI" id="CHEBI:37565"/>
    </ligand>
</feature>
<dbReference type="GO" id="GO:0003924">
    <property type="term" value="F:GTPase activity"/>
    <property type="evidence" value="ECO:0007669"/>
    <property type="project" value="UniProtKB-UniRule"/>
</dbReference>
<dbReference type="SUPFAM" id="SSF52540">
    <property type="entry name" value="P-loop containing nucleoside triphosphate hydrolases"/>
    <property type="match status" value="1"/>
</dbReference>
<evidence type="ECO:0000256" key="1">
    <source>
        <dbReference type="ARBA" id="ARBA00007699"/>
    </source>
</evidence>
<evidence type="ECO:0000313" key="13">
    <source>
        <dbReference type="Proteomes" id="UP000198500"/>
    </source>
</evidence>
<comment type="function">
    <text evidence="8">An essential GTPase which binds GTP, GDP and possibly (p)ppGpp with moderate affinity, with high nucleotide exchange rates and a fairly low GTP hydrolysis rate. Plays a role in control of the cell cycle, stress response, ribosome biogenesis and in those bacteria that undergo differentiation, in morphogenesis control.</text>
</comment>
<dbReference type="OrthoDB" id="9807318at2"/>
<dbReference type="Pfam" id="PF01926">
    <property type="entry name" value="MMR_HSR1"/>
    <property type="match status" value="1"/>
</dbReference>
<gene>
    <name evidence="8" type="primary">obg</name>
    <name evidence="12" type="ORF">SAMN05443545_11226</name>
</gene>
<dbReference type="InterPro" id="IPR045086">
    <property type="entry name" value="OBG_GTPase"/>
</dbReference>
<feature type="binding site" evidence="8">
    <location>
        <begin position="191"/>
        <end position="195"/>
    </location>
    <ligand>
        <name>GTP</name>
        <dbReference type="ChEBI" id="CHEBI:37565"/>
    </ligand>
</feature>
<dbReference type="Pfam" id="PF01018">
    <property type="entry name" value="GTP1_OBG"/>
    <property type="match status" value="1"/>
</dbReference>
<dbReference type="FunFam" id="2.70.210.12:FF:000001">
    <property type="entry name" value="GTPase Obg"/>
    <property type="match status" value="1"/>
</dbReference>
<dbReference type="GO" id="GO:0005525">
    <property type="term" value="F:GTP binding"/>
    <property type="evidence" value="ECO:0007669"/>
    <property type="project" value="UniProtKB-UniRule"/>
</dbReference>
<dbReference type="Gene3D" id="3.40.50.300">
    <property type="entry name" value="P-loop containing nucleotide triphosphate hydrolases"/>
    <property type="match status" value="1"/>
</dbReference>
<evidence type="ECO:0000256" key="4">
    <source>
        <dbReference type="ARBA" id="ARBA00022741"/>
    </source>
</evidence>
<dbReference type="CDD" id="cd01898">
    <property type="entry name" value="Obg"/>
    <property type="match status" value="1"/>
</dbReference>
<evidence type="ECO:0000259" key="11">
    <source>
        <dbReference type="PROSITE" id="PS51883"/>
    </source>
</evidence>
<dbReference type="NCBIfam" id="NF008955">
    <property type="entry name" value="PRK12297.1"/>
    <property type="match status" value="1"/>
</dbReference>
<dbReference type="NCBIfam" id="TIGR02729">
    <property type="entry name" value="Obg_CgtA"/>
    <property type="match status" value="1"/>
</dbReference>
<dbReference type="GO" id="GO:0005737">
    <property type="term" value="C:cytoplasm"/>
    <property type="evidence" value="ECO:0007669"/>
    <property type="project" value="UniProtKB-SubCell"/>
</dbReference>
<dbReference type="PIRSF" id="PIRSF002401">
    <property type="entry name" value="GTP_bd_Obg/CgtA"/>
    <property type="match status" value="1"/>
</dbReference>
<dbReference type="PROSITE" id="PS51710">
    <property type="entry name" value="G_OBG"/>
    <property type="match status" value="1"/>
</dbReference>
<protein>
    <recommendedName>
        <fullName evidence="8">GTPase Obg</fullName>
        <ecNumber evidence="8">3.6.5.-</ecNumber>
    </recommendedName>
    <alternativeName>
        <fullName evidence="8">GTP-binding protein Obg</fullName>
    </alternativeName>
</protein>
<keyword evidence="4 8" id="KW-0547">Nucleotide-binding</keyword>
<dbReference type="InterPro" id="IPR014100">
    <property type="entry name" value="GTP-bd_Obg/CgtA"/>
</dbReference>
<feature type="domain" description="Obg" evidence="11">
    <location>
        <begin position="1"/>
        <end position="159"/>
    </location>
</feature>
<dbReference type="HAMAP" id="MF_01454">
    <property type="entry name" value="GTPase_Obg"/>
    <property type="match status" value="1"/>
</dbReference>
<dbReference type="GO" id="GO:0000287">
    <property type="term" value="F:magnesium ion binding"/>
    <property type="evidence" value="ECO:0007669"/>
    <property type="project" value="InterPro"/>
</dbReference>
<keyword evidence="6 8" id="KW-0460">Magnesium</keyword>
<dbReference type="InterPro" id="IPR006073">
    <property type="entry name" value="GTP-bd"/>
</dbReference>
<feature type="compositionally biased region" description="Basic and acidic residues" evidence="9">
    <location>
        <begin position="347"/>
        <end position="368"/>
    </location>
</feature>
<dbReference type="EC" id="3.6.5.-" evidence="8"/>
<dbReference type="InterPro" id="IPR027417">
    <property type="entry name" value="P-loop_NTPase"/>
</dbReference>
<feature type="binding site" evidence="8">
    <location>
        <position position="193"/>
    </location>
    <ligand>
        <name>Mg(2+)</name>
        <dbReference type="ChEBI" id="CHEBI:18420"/>
    </ligand>
</feature>
<dbReference type="EMBL" id="FNNI01000012">
    <property type="protein sequence ID" value="SDY15255.1"/>
    <property type="molecule type" value="Genomic_DNA"/>
</dbReference>
<organism evidence="12 13">
    <name type="scientific">Aidingimonas halophila</name>
    <dbReference type="NCBI Taxonomy" id="574349"/>
    <lineage>
        <taxon>Bacteria</taxon>
        <taxon>Pseudomonadati</taxon>
        <taxon>Pseudomonadota</taxon>
        <taxon>Gammaproteobacteria</taxon>
        <taxon>Oceanospirillales</taxon>
        <taxon>Halomonadaceae</taxon>
        <taxon>Aidingimonas</taxon>
    </lineage>
</organism>
<evidence type="ECO:0000256" key="9">
    <source>
        <dbReference type="SAM" id="MobiDB-lite"/>
    </source>
</evidence>
<keyword evidence="5 8" id="KW-0378">Hydrolase</keyword>
<keyword evidence="2 8" id="KW-0963">Cytoplasm</keyword>
<dbReference type="PANTHER" id="PTHR11702:SF31">
    <property type="entry name" value="MITOCHONDRIAL RIBOSOME-ASSOCIATED GTPASE 2"/>
    <property type="match status" value="1"/>
</dbReference>
<feature type="region of interest" description="Disordered" evidence="9">
    <location>
        <begin position="127"/>
        <end position="147"/>
    </location>
</feature>
<dbReference type="SUPFAM" id="SSF82051">
    <property type="entry name" value="Obg GTP-binding protein N-terminal domain"/>
    <property type="match status" value="1"/>
</dbReference>
<comment type="cofactor">
    <cofactor evidence="8">
        <name>Mg(2+)</name>
        <dbReference type="ChEBI" id="CHEBI:18420"/>
    </cofactor>
</comment>
<dbReference type="PROSITE" id="PS51883">
    <property type="entry name" value="OBG"/>
    <property type="match status" value="1"/>
</dbReference>
<evidence type="ECO:0000256" key="2">
    <source>
        <dbReference type="ARBA" id="ARBA00022490"/>
    </source>
</evidence>
<dbReference type="InterPro" id="IPR006169">
    <property type="entry name" value="GTP1_OBG_dom"/>
</dbReference>
<keyword evidence="13" id="KW-1185">Reference proteome</keyword>
<evidence type="ECO:0000313" key="12">
    <source>
        <dbReference type="EMBL" id="SDY15255.1"/>
    </source>
</evidence>
<evidence type="ECO:0000256" key="3">
    <source>
        <dbReference type="ARBA" id="ARBA00022723"/>
    </source>
</evidence>
<feature type="binding site" evidence="8">
    <location>
        <begin position="213"/>
        <end position="216"/>
    </location>
    <ligand>
        <name>GTP</name>
        <dbReference type="ChEBI" id="CHEBI:37565"/>
    </ligand>
</feature>
<proteinExistence type="inferred from homology"/>
<name>A0A1H3HJ64_9GAMM</name>
<dbReference type="PRINTS" id="PR00326">
    <property type="entry name" value="GTP1OBG"/>
</dbReference>
<dbReference type="GO" id="GO:0042254">
    <property type="term" value="P:ribosome biogenesis"/>
    <property type="evidence" value="ECO:0007669"/>
    <property type="project" value="UniProtKB-UniRule"/>
</dbReference>
<feature type="binding site" evidence="8">
    <location>
        <position position="173"/>
    </location>
    <ligand>
        <name>Mg(2+)</name>
        <dbReference type="ChEBI" id="CHEBI:18420"/>
    </ligand>
</feature>
<dbReference type="GO" id="GO:0043022">
    <property type="term" value="F:ribosome binding"/>
    <property type="evidence" value="ECO:0007669"/>
    <property type="project" value="UniProtKB-ARBA"/>
</dbReference>
<comment type="subunit">
    <text evidence="8">Monomer.</text>
</comment>
<sequence length="393" mass="43205">MQFVDEASIIVEAGKGGNGCLSFRREKYVPKGGPDGGDGGHGGSVYLIGDDALNTLIDFKYQRFYKAQNGQPGQGRQMSGKTGDDLHVKVPVGTTVIDEDTLEVIADVTEAGQVVLVAQGGRRGLGNIHFKSSTNRAPRKTTPGTEGERRSLRFEMKVMADVGLLGMPNAGKSTLIRSVSAAKPKVADYPFTTLVPNLGVVQLGRHEHFVMADVPGLIAGAAEGAGLGLRFLKHLTRARLLLHVVDVAPVDDSDPVESAEAITRELAQFSPALADRPRWLVLNKLDLLPEGESEERAARIIERLGWQGPVYRISAIRGEGTDALVQAVQRWLTEQRRMENEDEQVAEQERAVRRRMEEESVTRTEAHLGRKRRRDDDDDFNDDDYDVDVEYVP</sequence>
<comment type="similarity">
    <text evidence="1 8">Belongs to the TRAFAC class OBG-HflX-like GTPase superfamily. OBG GTPase family.</text>
</comment>
<evidence type="ECO:0000256" key="6">
    <source>
        <dbReference type="ARBA" id="ARBA00022842"/>
    </source>
</evidence>
<dbReference type="InterPro" id="IPR036726">
    <property type="entry name" value="GTP1_OBG_dom_sf"/>
</dbReference>
<dbReference type="Proteomes" id="UP000198500">
    <property type="component" value="Unassembled WGS sequence"/>
</dbReference>
<dbReference type="NCBIfam" id="NF008956">
    <property type="entry name" value="PRK12299.1"/>
    <property type="match status" value="1"/>
</dbReference>
<comment type="subcellular location">
    <subcellularLocation>
        <location evidence="8">Cytoplasm</location>
    </subcellularLocation>
</comment>
<dbReference type="STRING" id="574349.SAMN05443545_11226"/>
<feature type="region of interest" description="Disordered" evidence="9">
    <location>
        <begin position="337"/>
        <end position="393"/>
    </location>
</feature>
<evidence type="ECO:0000256" key="7">
    <source>
        <dbReference type="ARBA" id="ARBA00023134"/>
    </source>
</evidence>
<evidence type="ECO:0000259" key="10">
    <source>
        <dbReference type="PROSITE" id="PS51710"/>
    </source>
</evidence>
<keyword evidence="7 8" id="KW-0342">GTP-binding</keyword>
<keyword evidence="3 8" id="KW-0479">Metal-binding</keyword>
<dbReference type="RefSeq" id="WP_092572273.1">
    <property type="nucleotide sequence ID" value="NZ_BMXH01000013.1"/>
</dbReference>
<feature type="binding site" evidence="8">
    <location>
        <begin position="283"/>
        <end position="286"/>
    </location>
    <ligand>
        <name>GTP</name>
        <dbReference type="ChEBI" id="CHEBI:37565"/>
    </ligand>
</feature>